<feature type="transmembrane region" description="Helical" evidence="1">
    <location>
        <begin position="29"/>
        <end position="52"/>
    </location>
</feature>
<dbReference type="eggNOG" id="COG5464">
    <property type="taxonomic scope" value="Bacteria"/>
</dbReference>
<dbReference type="EMBL" id="ACKX01000165">
    <property type="protein sequence ID" value="EEJ51086.1"/>
    <property type="molecule type" value="Genomic_DNA"/>
</dbReference>
<organism evidence="2 3">
    <name type="scientific">Oribacterium sinus F0268</name>
    <dbReference type="NCBI Taxonomy" id="585501"/>
    <lineage>
        <taxon>Bacteria</taxon>
        <taxon>Bacillati</taxon>
        <taxon>Bacillota</taxon>
        <taxon>Clostridia</taxon>
        <taxon>Lachnospirales</taxon>
        <taxon>Lachnospiraceae</taxon>
        <taxon>Oribacterium</taxon>
    </lineage>
</organism>
<protein>
    <recommendedName>
        <fullName evidence="4">Rpn family recombination-promoting nuclease/putative transposase</fullName>
    </recommendedName>
</protein>
<dbReference type="Pfam" id="PF12784">
    <property type="entry name" value="PDDEXK_2"/>
    <property type="match status" value="1"/>
</dbReference>
<dbReference type="HOGENOM" id="CLU_071023_1_1_9"/>
<evidence type="ECO:0000313" key="2">
    <source>
        <dbReference type="EMBL" id="EEJ51086.1"/>
    </source>
</evidence>
<accession>C2KYS9</accession>
<dbReference type="InterPro" id="IPR010106">
    <property type="entry name" value="RpnA"/>
</dbReference>
<evidence type="ECO:0000256" key="1">
    <source>
        <dbReference type="SAM" id="Phobius"/>
    </source>
</evidence>
<dbReference type="STRING" id="585501.HMPREF6123_1648"/>
<dbReference type="InParanoid" id="C2KYS9"/>
<sequence length="359" mass="42339">MDNIRMWIIGILSYLFYNRERSFSHHFNYLIFILIILIKRFIYLKSLTLYSFHLLKIYHRKELPFMTQSAKNSNFHHTDKKDMEDLEKRKTIESFTLMDDIFMRLVFEEKSCTEYVLQVLMNKKSLKVKKQYVQKDLPNLYGHSLLLDCFCEDDQGNLYNIEIQNSSHDAGPKRARYHAGLLDIHYLGKGEDFTHLPESYIIFITDKDIFKAKKQLYHIERKIEEIGADFQDGSHILYFNTDCKQDNTLGNLAKDFHRENPEEMQSKILSKRVALLKSRRLDKKGEQKMNLVLEQYRQKAFREGIEEGMEKGMEKGVESGKQRMALLMGILAEKGRVEDIKKAAGDKLYLESLLSEFGL</sequence>
<name>C2KYS9_9FIRM</name>
<dbReference type="AlphaFoldDB" id="C2KYS9"/>
<keyword evidence="1" id="KW-0812">Transmembrane</keyword>
<proteinExistence type="predicted"/>
<keyword evidence="3" id="KW-1185">Reference proteome</keyword>
<evidence type="ECO:0000313" key="3">
    <source>
        <dbReference type="Proteomes" id="UP000004121"/>
    </source>
</evidence>
<keyword evidence="1" id="KW-1133">Transmembrane helix</keyword>
<keyword evidence="1" id="KW-0472">Membrane</keyword>
<dbReference type="Proteomes" id="UP000004121">
    <property type="component" value="Unassembled WGS sequence"/>
</dbReference>
<reference evidence="2 3" key="1">
    <citation type="submission" date="2009-04" db="EMBL/GenBank/DDBJ databases">
        <authorList>
            <person name="Qin X."/>
            <person name="Bachman B."/>
            <person name="Battles P."/>
            <person name="Bell A."/>
            <person name="Bess C."/>
            <person name="Bickham C."/>
            <person name="Chaboub L."/>
            <person name="Chen D."/>
            <person name="Coyle M."/>
            <person name="Deiros D.R."/>
            <person name="Dinh H."/>
            <person name="Forbes L."/>
            <person name="Fowler G."/>
            <person name="Francisco L."/>
            <person name="Fu Q."/>
            <person name="Gubbala S."/>
            <person name="Hale W."/>
            <person name="Han Y."/>
            <person name="Hemphill L."/>
            <person name="Highlander S.K."/>
            <person name="Hirani K."/>
            <person name="Hogues M."/>
            <person name="Jackson L."/>
            <person name="Jakkamsetti A."/>
            <person name="Javaid M."/>
            <person name="Jiang H."/>
            <person name="Korchina V."/>
            <person name="Kovar C."/>
            <person name="Lara F."/>
            <person name="Lee S."/>
            <person name="Mata R."/>
            <person name="Mathew T."/>
            <person name="Moen C."/>
            <person name="Morales K."/>
            <person name="Munidasa M."/>
            <person name="Nazareth L."/>
            <person name="Ngo R."/>
            <person name="Nguyen L."/>
            <person name="Okwuonu G."/>
            <person name="Ongeri F."/>
            <person name="Patil S."/>
            <person name="Petrosino J."/>
            <person name="Pham C."/>
            <person name="Pham P."/>
            <person name="Pu L.-L."/>
            <person name="Puazo M."/>
            <person name="Raj R."/>
            <person name="Reid J."/>
            <person name="Rouhana J."/>
            <person name="Saada N."/>
            <person name="Shang Y."/>
            <person name="Simmons D."/>
            <person name="Thornton R."/>
            <person name="Warren J."/>
            <person name="Weissenberger G."/>
            <person name="Zhang J."/>
            <person name="Zhang L."/>
            <person name="Zhou C."/>
            <person name="Zhu D."/>
            <person name="Muzny D."/>
            <person name="Worley K."/>
            <person name="Gibbs R."/>
        </authorList>
    </citation>
    <scope>NUCLEOTIDE SEQUENCE [LARGE SCALE GENOMIC DNA]</scope>
    <source>
        <strain evidence="2 3">F0268</strain>
    </source>
</reference>
<gene>
    <name evidence="2" type="ORF">HMPREF6123_1648</name>
</gene>
<comment type="caution">
    <text evidence="2">The sequence shown here is derived from an EMBL/GenBank/DDBJ whole genome shotgun (WGS) entry which is preliminary data.</text>
</comment>
<evidence type="ECO:0008006" key="4">
    <source>
        <dbReference type="Google" id="ProtNLM"/>
    </source>
</evidence>
<dbReference type="NCBIfam" id="TIGR01784">
    <property type="entry name" value="T_den_put_tspse"/>
    <property type="match status" value="1"/>
</dbReference>